<dbReference type="PANTHER" id="PTHR21359">
    <property type="entry name" value="DUF5577 DOMAIN-CONTAINING PROTEIN"/>
    <property type="match status" value="1"/>
</dbReference>
<comment type="caution">
    <text evidence="3">The sequence shown here is derived from an EMBL/GenBank/DDBJ whole genome shotgun (WGS) entry which is preliminary data.</text>
</comment>
<name>A0ABD3WI53_SINWO</name>
<gene>
    <name evidence="3" type="ORF">ACJMK2_036745</name>
</gene>
<dbReference type="InterPro" id="IPR041477">
    <property type="entry name" value="DUF5577"/>
</dbReference>
<feature type="domain" description="DUF5577" evidence="2">
    <location>
        <begin position="100"/>
        <end position="295"/>
    </location>
</feature>
<proteinExistence type="predicted"/>
<dbReference type="InterPro" id="IPR039161">
    <property type="entry name" value="C19orf47-like"/>
</dbReference>
<dbReference type="Gene3D" id="1.10.150.50">
    <property type="entry name" value="Transcription Factor, Ets-1"/>
    <property type="match status" value="1"/>
</dbReference>
<dbReference type="Proteomes" id="UP001634394">
    <property type="component" value="Unassembled WGS sequence"/>
</dbReference>
<dbReference type="Pfam" id="PF17740">
    <property type="entry name" value="DUF5577"/>
    <property type="match status" value="1"/>
</dbReference>
<feature type="compositionally biased region" description="Basic and acidic residues" evidence="1">
    <location>
        <begin position="189"/>
        <end position="199"/>
    </location>
</feature>
<feature type="region of interest" description="Disordered" evidence="1">
    <location>
        <begin position="301"/>
        <end position="388"/>
    </location>
</feature>
<dbReference type="PANTHER" id="PTHR21359:SF1">
    <property type="entry name" value="DUF5577 DOMAIN-CONTAINING PROTEIN"/>
    <property type="match status" value="1"/>
</dbReference>
<organism evidence="3 4">
    <name type="scientific">Sinanodonta woodiana</name>
    <name type="common">Chinese pond mussel</name>
    <name type="synonym">Anodonta woodiana</name>
    <dbReference type="NCBI Taxonomy" id="1069815"/>
    <lineage>
        <taxon>Eukaryota</taxon>
        <taxon>Metazoa</taxon>
        <taxon>Spiralia</taxon>
        <taxon>Lophotrochozoa</taxon>
        <taxon>Mollusca</taxon>
        <taxon>Bivalvia</taxon>
        <taxon>Autobranchia</taxon>
        <taxon>Heteroconchia</taxon>
        <taxon>Palaeoheterodonta</taxon>
        <taxon>Unionida</taxon>
        <taxon>Unionoidea</taxon>
        <taxon>Unionidae</taxon>
        <taxon>Unioninae</taxon>
        <taxon>Sinanodonta</taxon>
    </lineage>
</organism>
<dbReference type="AlphaFoldDB" id="A0ABD3WI53"/>
<dbReference type="EMBL" id="JBJQND010000006">
    <property type="protein sequence ID" value="KAL3873651.1"/>
    <property type="molecule type" value="Genomic_DNA"/>
</dbReference>
<dbReference type="SUPFAM" id="SSF47769">
    <property type="entry name" value="SAM/Pointed domain"/>
    <property type="match status" value="1"/>
</dbReference>
<dbReference type="InterPro" id="IPR013761">
    <property type="entry name" value="SAM/pointed_sf"/>
</dbReference>
<feature type="region of interest" description="Disordered" evidence="1">
    <location>
        <begin position="81"/>
        <end position="103"/>
    </location>
</feature>
<keyword evidence="4" id="KW-1185">Reference proteome</keyword>
<dbReference type="InterPro" id="IPR040772">
    <property type="entry name" value="C19orf47_SAM"/>
</dbReference>
<evidence type="ECO:0000256" key="1">
    <source>
        <dbReference type="SAM" id="MobiDB-lite"/>
    </source>
</evidence>
<evidence type="ECO:0000259" key="2">
    <source>
        <dbReference type="Pfam" id="PF17740"/>
    </source>
</evidence>
<evidence type="ECO:0000313" key="3">
    <source>
        <dbReference type="EMBL" id="KAL3873651.1"/>
    </source>
</evidence>
<feature type="region of interest" description="Disordered" evidence="1">
    <location>
        <begin position="171"/>
        <end position="218"/>
    </location>
</feature>
<reference evidence="3 4" key="1">
    <citation type="submission" date="2024-11" db="EMBL/GenBank/DDBJ databases">
        <title>Chromosome-level genome assembly of the freshwater bivalve Anodonta woodiana.</title>
        <authorList>
            <person name="Chen X."/>
        </authorList>
    </citation>
    <scope>NUCLEOTIDE SEQUENCE [LARGE SCALE GENOMIC DNA]</scope>
    <source>
        <strain evidence="3">MN2024</strain>
        <tissue evidence="3">Gills</tissue>
    </source>
</reference>
<feature type="compositionally biased region" description="Polar residues" evidence="1">
    <location>
        <begin position="88"/>
        <end position="103"/>
    </location>
</feature>
<dbReference type="Pfam" id="PF18017">
    <property type="entry name" value="SAM_4"/>
    <property type="match status" value="1"/>
</dbReference>
<protein>
    <recommendedName>
        <fullName evidence="2">DUF5577 domain-containing protein</fullName>
    </recommendedName>
</protein>
<dbReference type="CDD" id="cd09531">
    <property type="entry name" value="SAM_CS047"/>
    <property type="match status" value="1"/>
</dbReference>
<evidence type="ECO:0000313" key="4">
    <source>
        <dbReference type="Proteomes" id="UP001634394"/>
    </source>
</evidence>
<accession>A0ABD3WI53</accession>
<sequence>MYRNMASPTTSDMSYWIRFFKDAGIPAGDAANYAVIFSDNRISRDMLMDLNKDYLNDMDITILGDVISILKHAKSVYTQESRDKALKNVSSTNSPTPRKSTAASRIVGHIIGSDPAASPLNEPPAPKISRELSARLGISKTEDKTSTVVHLSTMPRTEAPVPKKRRVLPEYEGSYKNKMQSETTGKSKKNLDQKGKQGDGTKTSVFDRLGLETPSSEPTITVTGLSKVSMASSTSVFSRLGKTSVKRAATSTVMLDDDDDDDDDKKDDKPLEYAGVLKNVTRLAKLSAAKKARKVLIEKKKKEMEESPSSFRTHGVLAPYAKTEPVNVKARLGQKGDSKPAADSSSSSLTVTFNQDQKGVKSRLGPQKSLPGNTSDSKGVFRRLGKLT</sequence>